<comment type="caution">
    <text evidence="7">The sequence shown here is derived from an EMBL/GenBank/DDBJ whole genome shotgun (WGS) entry which is preliminary data.</text>
</comment>
<evidence type="ECO:0000313" key="8">
    <source>
        <dbReference type="Proteomes" id="UP001500713"/>
    </source>
</evidence>
<evidence type="ECO:0000256" key="5">
    <source>
        <dbReference type="SAM" id="MobiDB-lite"/>
    </source>
</evidence>
<feature type="region of interest" description="Disordered" evidence="5">
    <location>
        <begin position="26"/>
        <end position="72"/>
    </location>
</feature>
<comment type="similarity">
    <text evidence="2">Belongs to the Tim44 family.</text>
</comment>
<dbReference type="InterPro" id="IPR016985">
    <property type="entry name" value="UCP031890_Tim44-rel"/>
</dbReference>
<dbReference type="InterPro" id="IPR032710">
    <property type="entry name" value="NTF2-like_dom_sf"/>
</dbReference>
<evidence type="ECO:0000256" key="1">
    <source>
        <dbReference type="ARBA" id="ARBA00004370"/>
    </source>
</evidence>
<accession>A0ABN1AI07</accession>
<feature type="domain" description="Tim44-like" evidence="6">
    <location>
        <begin position="82"/>
        <end position="228"/>
    </location>
</feature>
<evidence type="ECO:0000313" key="7">
    <source>
        <dbReference type="EMBL" id="GAA0477026.1"/>
    </source>
</evidence>
<feature type="compositionally biased region" description="Basic and acidic residues" evidence="5">
    <location>
        <begin position="27"/>
        <end position="59"/>
    </location>
</feature>
<protein>
    <submittedName>
        <fullName evidence="7">Tim44/TimA family putative adaptor protein</fullName>
    </submittedName>
</protein>
<evidence type="ECO:0000256" key="3">
    <source>
        <dbReference type="ARBA" id="ARBA00022946"/>
    </source>
</evidence>
<dbReference type="PANTHER" id="PTHR10721:SF1">
    <property type="entry name" value="MITOCHONDRIAL IMPORT INNER MEMBRANE TRANSLOCASE SUBUNIT TIM44"/>
    <property type="match status" value="1"/>
</dbReference>
<organism evidence="7 8">
    <name type="scientific">Parasphingorhabdus litoris</name>
    <dbReference type="NCBI Taxonomy" id="394733"/>
    <lineage>
        <taxon>Bacteria</taxon>
        <taxon>Pseudomonadati</taxon>
        <taxon>Pseudomonadota</taxon>
        <taxon>Alphaproteobacteria</taxon>
        <taxon>Sphingomonadales</taxon>
        <taxon>Sphingomonadaceae</taxon>
        <taxon>Parasphingorhabdus</taxon>
    </lineage>
</organism>
<dbReference type="SMART" id="SM00978">
    <property type="entry name" value="Tim44"/>
    <property type="match status" value="1"/>
</dbReference>
<keyword evidence="8" id="KW-1185">Reference proteome</keyword>
<name>A0ABN1AI07_9SPHN</name>
<dbReference type="InterPro" id="IPR007379">
    <property type="entry name" value="Tim44-like_dom"/>
</dbReference>
<keyword evidence="3" id="KW-0809">Transit peptide</keyword>
<dbReference type="NCBIfam" id="NF033779">
    <property type="entry name" value="Tim44_TimA_adap"/>
    <property type="match status" value="1"/>
</dbReference>
<dbReference type="EMBL" id="BAAAEM010000002">
    <property type="protein sequence ID" value="GAA0477026.1"/>
    <property type="molecule type" value="Genomic_DNA"/>
</dbReference>
<dbReference type="PIRSF" id="PIRSF031890">
    <property type="entry name" value="UCP031890_transporter_Tim44"/>
    <property type="match status" value="1"/>
</dbReference>
<proteinExistence type="inferred from homology"/>
<comment type="subcellular location">
    <subcellularLocation>
        <location evidence="1">Membrane</location>
    </subcellularLocation>
</comment>
<dbReference type="Pfam" id="PF04280">
    <property type="entry name" value="Tim44"/>
    <property type="match status" value="1"/>
</dbReference>
<dbReference type="SUPFAM" id="SSF54427">
    <property type="entry name" value="NTF2-like"/>
    <property type="match status" value="1"/>
</dbReference>
<reference evidence="7 8" key="1">
    <citation type="journal article" date="2019" name="Int. J. Syst. Evol. Microbiol.">
        <title>The Global Catalogue of Microorganisms (GCM) 10K type strain sequencing project: providing services to taxonomists for standard genome sequencing and annotation.</title>
        <authorList>
            <consortium name="The Broad Institute Genomics Platform"/>
            <consortium name="The Broad Institute Genome Sequencing Center for Infectious Disease"/>
            <person name="Wu L."/>
            <person name="Ma J."/>
        </authorList>
    </citation>
    <scope>NUCLEOTIDE SEQUENCE [LARGE SCALE GENOMIC DNA]</scope>
    <source>
        <strain evidence="7 8">JCM 14162</strain>
    </source>
</reference>
<gene>
    <name evidence="7" type="ORF">GCM10009096_18600</name>
</gene>
<dbReference type="Proteomes" id="UP001500713">
    <property type="component" value="Unassembled WGS sequence"/>
</dbReference>
<dbReference type="InterPro" id="IPR039544">
    <property type="entry name" value="Tim44-like"/>
</dbReference>
<dbReference type="Gene3D" id="3.10.450.240">
    <property type="match status" value="1"/>
</dbReference>
<sequence length="229" mass="25697">MTIEIVLLAMVAAFLGLRLYSVLGKRTGHEQEHTPRNIENGLDKRAQDRSVRDDQRDSPIPDIVPASPAPAPQPTMIYDAAAESGMRAIINADRNFDAGRFIEGAKAAYGMILEAFWTADREQLKELCDDDVYESFIAAIEAREKNGEVLENRLVRIEEARIVDADYERRMARITVRFDADIVAVVKDKDDKLIGGSLTDAVDTHDVWTFMRDLSSADPNWILDETDEA</sequence>
<evidence type="ECO:0000256" key="4">
    <source>
        <dbReference type="ARBA" id="ARBA00023136"/>
    </source>
</evidence>
<keyword evidence="4" id="KW-0472">Membrane</keyword>
<dbReference type="PANTHER" id="PTHR10721">
    <property type="entry name" value="MITOCHONDRIAL IMPORT INNER MEMBRANE TRANSLOCASE SUBUNIT TIM44"/>
    <property type="match status" value="1"/>
</dbReference>
<evidence type="ECO:0000256" key="2">
    <source>
        <dbReference type="ARBA" id="ARBA00009597"/>
    </source>
</evidence>
<evidence type="ECO:0000259" key="6">
    <source>
        <dbReference type="SMART" id="SM00978"/>
    </source>
</evidence>